<proteinExistence type="predicted"/>
<dbReference type="InterPro" id="IPR043138">
    <property type="entry name" value="GGT_lsub"/>
</dbReference>
<reference evidence="1" key="1">
    <citation type="journal article" date="2020" name="mSystems">
        <title>Genome- and Community-Level Interaction Insights into Carbon Utilization and Element Cycling Functions of Hydrothermarchaeota in Hydrothermal Sediment.</title>
        <authorList>
            <person name="Zhou Z."/>
            <person name="Liu Y."/>
            <person name="Xu W."/>
            <person name="Pan J."/>
            <person name="Luo Z.H."/>
            <person name="Li M."/>
        </authorList>
    </citation>
    <scope>NUCLEOTIDE SEQUENCE [LARGE SCALE GENOMIC DNA]</scope>
    <source>
        <strain evidence="1">SpSt-1116</strain>
    </source>
</reference>
<accession>A0A7J3ZKX9</accession>
<evidence type="ECO:0000313" key="1">
    <source>
        <dbReference type="EMBL" id="HHQ80100.1"/>
    </source>
</evidence>
<dbReference type="Pfam" id="PF01019">
    <property type="entry name" value="G_glu_transpept"/>
    <property type="match status" value="1"/>
</dbReference>
<dbReference type="Gene3D" id="3.60.20.40">
    <property type="match status" value="1"/>
</dbReference>
<dbReference type="PANTHER" id="PTHR43881:SF1">
    <property type="entry name" value="GAMMA-GLUTAMYLTRANSPEPTIDASE (AFU_ORTHOLOGUE AFUA_4G13580)"/>
    <property type="match status" value="1"/>
</dbReference>
<comment type="caution">
    <text evidence="1">The sequence shown here is derived from an EMBL/GenBank/DDBJ whole genome shotgun (WGS) entry which is preliminary data.</text>
</comment>
<dbReference type="SUPFAM" id="SSF56235">
    <property type="entry name" value="N-terminal nucleophile aminohydrolases (Ntn hydrolases)"/>
    <property type="match status" value="1"/>
</dbReference>
<dbReference type="InterPro" id="IPR043137">
    <property type="entry name" value="GGT_ssub_C"/>
</dbReference>
<sequence length="511" mass="56322">MIVVVVSARARKGGVASTIHLATLAGVQVLEEGGNAFDAAIAVSSVLTALVPNTGDLGGDAFLIAKLESGEVVAYNGSGKSPRGFDAEAFLRERPKRGPQSVTVPGLVDQWGWVHENFCTMSMEKLLKPAITLLREGFYPQDPLLQAIERERKELLGIESWNRTYGSIRPGMLVRLREKAWVLEQIARHGPREFYEGGVAERVVSELRAQGVPVDLDDFKSHSGERAKPLAAVVEGFQVYELPPNTQGHTTLQILKTYETLENIKKREWSDSKRIERYFEIVAEAYRYRDENLADPRFMVKSESELLSDLILRGGSRGAVHSERPAEGCSCDTTFFVVADRHGNMIGFIQSLFYHFGSGVVASEILFQDRAYGFAKGRGVPNEPAPDKRPLHTLSILLAEGEGGTYIIGCAGGDLRPQIHTNVFINILYYNESLQNAVAMPRYILTDWDGYRPRKAILELGLNASIGGEVVVERQLPSSSTGIVHALHRRCDGEVILVADPRASGVALPYF</sequence>
<dbReference type="AlphaFoldDB" id="A0A7J3ZKX9"/>
<gene>
    <name evidence="1" type="ORF">ENM78_01350</name>
</gene>
<keyword evidence="1" id="KW-0808">Transferase</keyword>
<dbReference type="EMBL" id="DRZC01000019">
    <property type="protein sequence ID" value="HHQ80100.1"/>
    <property type="molecule type" value="Genomic_DNA"/>
</dbReference>
<organism evidence="1">
    <name type="scientific">Fervidicoccus fontis</name>
    <dbReference type="NCBI Taxonomy" id="683846"/>
    <lineage>
        <taxon>Archaea</taxon>
        <taxon>Thermoproteota</taxon>
        <taxon>Thermoprotei</taxon>
        <taxon>Fervidicoccales</taxon>
        <taxon>Fervidicoccaceae</taxon>
        <taxon>Fervidicoccus</taxon>
    </lineage>
</organism>
<protein>
    <submittedName>
        <fullName evidence="1">Gamma-glutamyltransferase family protein</fullName>
    </submittedName>
</protein>
<dbReference type="PANTHER" id="PTHR43881">
    <property type="entry name" value="GAMMA-GLUTAMYLTRANSPEPTIDASE (AFU_ORTHOLOGUE AFUA_4G13580)"/>
    <property type="match status" value="1"/>
</dbReference>
<name>A0A7J3ZKX9_9CREN</name>
<dbReference type="InterPro" id="IPR029055">
    <property type="entry name" value="Ntn_hydrolases_N"/>
</dbReference>
<dbReference type="InterPro" id="IPR052896">
    <property type="entry name" value="GGT-like_enzyme"/>
</dbReference>
<dbReference type="GO" id="GO:0016740">
    <property type="term" value="F:transferase activity"/>
    <property type="evidence" value="ECO:0007669"/>
    <property type="project" value="UniProtKB-KW"/>
</dbReference>
<dbReference type="Gene3D" id="1.10.246.130">
    <property type="match status" value="1"/>
</dbReference>
<dbReference type="PRINTS" id="PR01210">
    <property type="entry name" value="GGTRANSPTASE"/>
</dbReference>